<feature type="compositionally biased region" description="Low complexity" evidence="2">
    <location>
        <begin position="164"/>
        <end position="180"/>
    </location>
</feature>
<dbReference type="PANTHER" id="PTHR45766">
    <property type="entry name" value="DNA ANNEALING HELICASE AND ENDONUCLEASE ZRANB3 FAMILY MEMBER"/>
    <property type="match status" value="1"/>
</dbReference>
<feature type="region of interest" description="Disordered" evidence="2">
    <location>
        <begin position="322"/>
        <end position="401"/>
    </location>
</feature>
<dbReference type="Pfam" id="PF00271">
    <property type="entry name" value="Helicase_C"/>
    <property type="match status" value="1"/>
</dbReference>
<evidence type="ECO:0000313" key="6">
    <source>
        <dbReference type="Proteomes" id="UP000693970"/>
    </source>
</evidence>
<feature type="region of interest" description="Disordered" evidence="2">
    <location>
        <begin position="151"/>
        <end position="180"/>
    </location>
</feature>
<comment type="caution">
    <text evidence="5">The sequence shown here is derived from an EMBL/GenBank/DDBJ whole genome shotgun (WGS) entry which is preliminary data.</text>
</comment>
<keyword evidence="6" id="KW-1185">Reference proteome</keyword>
<evidence type="ECO:0000259" key="4">
    <source>
        <dbReference type="PROSITE" id="PS51194"/>
    </source>
</evidence>
<dbReference type="SMART" id="SM00490">
    <property type="entry name" value="HELICc"/>
    <property type="match status" value="1"/>
</dbReference>
<dbReference type="InterPro" id="IPR000330">
    <property type="entry name" value="SNF2_N"/>
</dbReference>
<proteinExistence type="predicted"/>
<feature type="domain" description="Helicase C-terminal" evidence="4">
    <location>
        <begin position="1008"/>
        <end position="1176"/>
    </location>
</feature>
<reference evidence="5" key="1">
    <citation type="journal article" date="2021" name="Sci. Rep.">
        <title>Diploid genomic architecture of Nitzschia inconspicua, an elite biomass production diatom.</title>
        <authorList>
            <person name="Oliver A."/>
            <person name="Podell S."/>
            <person name="Pinowska A."/>
            <person name="Traller J.C."/>
            <person name="Smith S.R."/>
            <person name="McClure R."/>
            <person name="Beliaev A."/>
            <person name="Bohutskyi P."/>
            <person name="Hill E.A."/>
            <person name="Rabines A."/>
            <person name="Zheng H."/>
            <person name="Allen L.Z."/>
            <person name="Kuo A."/>
            <person name="Grigoriev I.V."/>
            <person name="Allen A.E."/>
            <person name="Hazlebeck D."/>
            <person name="Allen E.E."/>
        </authorList>
    </citation>
    <scope>NUCLEOTIDE SEQUENCE</scope>
    <source>
        <strain evidence="5">Hildebrandi</strain>
    </source>
</reference>
<sequence>MEFSAAAAAAAATAATEVKRKNHIEHQNYIHASVNGITNEYHQHAQSYPMENHRQQQNLHTRRTSSDSFGSFSLNGGGSDSLNSSGGNAGGGGGLDSMNSSWNGDATPHFEHPHQYNHPHNVNNIDIGYGRVKDDGNGEILQQEAYKDEFGQNQDPQFSSNYSQPSHQDNVSQQQQYHSQPLQHEIERHYSQLDVQHRSRQPQYGQEHHENPQQPFHPQDFPPPTPSSNLPMVSASQTSPMNGNYDHEKQRLESNFQSFPSTRYQQQQSQQQKMLPQHILQQEVQQNIPKQPKTQASNHEIIELLDDDDEEDHDFNNNVDASITSSSVAGVKRPHPSSSHIHDNNRKPTLIQPGSSIPGFEHQYRLQTQSQAAHLRYQQQQQIHPHQYPRHAKNPPSSGQAAAVEALYRAKYGQTHEPQHQNQHHQLHHRRSPPSRPRVNRVQDPKYLEFASDHIPTWTRMLPELPTHNSTDELKWFELSLLNVKEFTITGQPIGTFDGRRSSVLGFRKVIKEFSRGHGKPLFERDKEFREESGSDGGKWRIPLGAYPAIYNYFRRLPNCTVHGIPEEQLRVASLGKARLEKGYPSVQKIMAMGVPKGLAVALAPFQRGGVDFVKEKHGRALIADGKTIQGIASMSMYHDEWPLLVLTPSSARYHWEAEFQQWLGKDSVTKIDGNLKEQDQVDTIEERNEERLSPEHCKQPMQVLRDYEIHVLTSGKEDVLPHKHTRVVICSYGLAPTLVEAGKIRPGLFKCAIVDESHMLKNMKTKRTSFLVPVLHATSRCVLLSGTPALARPSELWPQLKILSTERDGMWENEADFFEKYVQKTSAVRRAELHTMLTGTLMIRRMKQDILKSLPNKQRAKALVDVVTVPMRREFHKCMGLLREGKGVMAKLAQKRSALKAPDNEARIDEHALAALKHERDLRLQQKMSTALMELHTSQFNHAEKENIAAEFHAQFVEEVDVWYKERLHELENCSQNLEEEEIDRKTVLNRMYSLTAKAKVPLIAENIKKWLNDPTKGKLCVFAHHLFVLDELEKLAGLSNAKNSDTRFIRIDGSTNPKDRQAQIKAFQSDPGIRIAVLGITAAGVAVTLTASSTVWFAELFWTPALMIQAEDRCHRIGQNAVVNCLYFVAEGTLDILLWDLLEKKFRDLGEFVEGKEKMKIVVHKIYESIKDLKSMFSTFDKDDFDTLTQENEDEDGLEDEEGLIKLEDDLQQDITQLAQEEMVMISQGGEGDDDEDGDYTANGGVASQNYQSKAGPGQTEEDAICIIDDDDDVPQKTKSRENEVAVVDEVVSGTPDTRRAEASSRQPASPSFDFSKPFYQSRLFSQTFEGDAFGISLNSYEGRMVVSHNTNGLSKPAPGDILVSVNGVSISYGVPLPNLLQFMKRALIEGPVELHFVEDEGFAKFFMECIAAEQQAQATAMNARRAAPMAEDENVVIELLDDD</sequence>
<protein>
    <submittedName>
        <fullName evidence="5">SNF2-related protein</fullName>
    </submittedName>
</protein>
<feature type="compositionally biased region" description="Low complexity" evidence="2">
    <location>
        <begin position="66"/>
        <end position="86"/>
    </location>
</feature>
<evidence type="ECO:0000256" key="2">
    <source>
        <dbReference type="SAM" id="MobiDB-lite"/>
    </source>
</evidence>
<feature type="region of interest" description="Disordered" evidence="2">
    <location>
        <begin position="1294"/>
        <end position="1314"/>
    </location>
</feature>
<dbReference type="Proteomes" id="UP000693970">
    <property type="component" value="Unassembled WGS sequence"/>
</dbReference>
<dbReference type="CDD" id="cd18793">
    <property type="entry name" value="SF2_C_SNF"/>
    <property type="match status" value="1"/>
</dbReference>
<feature type="compositionally biased region" description="Basic residues" evidence="2">
    <location>
        <begin position="422"/>
        <end position="433"/>
    </location>
</feature>
<gene>
    <name evidence="5" type="ORF">IV203_000905</name>
</gene>
<dbReference type="InterPro" id="IPR049730">
    <property type="entry name" value="SNF2/RAD54-like_C"/>
</dbReference>
<feature type="compositionally biased region" description="Polar residues" evidence="2">
    <location>
        <begin position="227"/>
        <end position="242"/>
    </location>
</feature>
<evidence type="ECO:0000313" key="5">
    <source>
        <dbReference type="EMBL" id="KAG7356219.1"/>
    </source>
</evidence>
<feature type="region of interest" description="Disordered" evidence="2">
    <location>
        <begin position="415"/>
        <end position="441"/>
    </location>
</feature>
<dbReference type="GO" id="GO:0005524">
    <property type="term" value="F:ATP binding"/>
    <property type="evidence" value="ECO:0007669"/>
    <property type="project" value="InterPro"/>
</dbReference>
<dbReference type="EMBL" id="JAGRRH010000015">
    <property type="protein sequence ID" value="KAG7356219.1"/>
    <property type="molecule type" value="Genomic_DNA"/>
</dbReference>
<reference evidence="5" key="2">
    <citation type="submission" date="2021-04" db="EMBL/GenBank/DDBJ databases">
        <authorList>
            <person name="Podell S."/>
        </authorList>
    </citation>
    <scope>NUCLEOTIDE SEQUENCE</scope>
    <source>
        <strain evidence="5">Hildebrandi</strain>
    </source>
</reference>
<dbReference type="GO" id="GO:0043596">
    <property type="term" value="C:nuclear replication fork"/>
    <property type="evidence" value="ECO:0007669"/>
    <property type="project" value="TreeGrafter"/>
</dbReference>
<dbReference type="Pfam" id="PF00176">
    <property type="entry name" value="SNF2-rel_dom"/>
    <property type="match status" value="1"/>
</dbReference>
<feature type="region of interest" description="Disordered" evidence="2">
    <location>
        <begin position="1230"/>
        <end position="1262"/>
    </location>
</feature>
<feature type="compositionally biased region" description="Low complexity" evidence="2">
    <location>
        <begin position="369"/>
        <end position="386"/>
    </location>
</feature>
<dbReference type="SMART" id="SM00487">
    <property type="entry name" value="DEXDc"/>
    <property type="match status" value="1"/>
</dbReference>
<keyword evidence="1" id="KW-0378">Hydrolase</keyword>
<organism evidence="5 6">
    <name type="scientific">Nitzschia inconspicua</name>
    <dbReference type="NCBI Taxonomy" id="303405"/>
    <lineage>
        <taxon>Eukaryota</taxon>
        <taxon>Sar</taxon>
        <taxon>Stramenopiles</taxon>
        <taxon>Ochrophyta</taxon>
        <taxon>Bacillariophyta</taxon>
        <taxon>Bacillariophyceae</taxon>
        <taxon>Bacillariophycidae</taxon>
        <taxon>Bacillariales</taxon>
        <taxon>Bacillariaceae</taxon>
        <taxon>Nitzschia</taxon>
    </lineage>
</organism>
<dbReference type="PROSITE" id="PS51194">
    <property type="entry name" value="HELICASE_CTER"/>
    <property type="match status" value="1"/>
</dbReference>
<feature type="compositionally biased region" description="Polar residues" evidence="2">
    <location>
        <begin position="151"/>
        <end position="163"/>
    </location>
</feature>
<dbReference type="GO" id="GO:0031297">
    <property type="term" value="P:replication fork processing"/>
    <property type="evidence" value="ECO:0007669"/>
    <property type="project" value="TreeGrafter"/>
</dbReference>
<dbReference type="PANTHER" id="PTHR45766:SF6">
    <property type="entry name" value="SWI_SNF-RELATED MATRIX-ASSOCIATED ACTIN-DEPENDENT REGULATOR OF CHROMATIN SUBFAMILY A-LIKE PROTEIN 1"/>
    <property type="match status" value="1"/>
</dbReference>
<evidence type="ECO:0000259" key="3">
    <source>
        <dbReference type="PROSITE" id="PS51192"/>
    </source>
</evidence>
<accession>A0A9K3PT14</accession>
<dbReference type="GO" id="GO:0006281">
    <property type="term" value="P:DNA repair"/>
    <property type="evidence" value="ECO:0007669"/>
    <property type="project" value="TreeGrafter"/>
</dbReference>
<evidence type="ECO:0000256" key="1">
    <source>
        <dbReference type="ARBA" id="ARBA00022801"/>
    </source>
</evidence>
<name>A0A9K3PT14_9STRA</name>
<dbReference type="InterPro" id="IPR014001">
    <property type="entry name" value="Helicase_ATP-bd"/>
</dbReference>
<feature type="domain" description="Helicase ATP-binding" evidence="3">
    <location>
        <begin position="626"/>
        <end position="807"/>
    </location>
</feature>
<dbReference type="OrthoDB" id="2801544at2759"/>
<dbReference type="InterPro" id="IPR001650">
    <property type="entry name" value="Helicase_C-like"/>
</dbReference>
<dbReference type="GO" id="GO:0016787">
    <property type="term" value="F:hydrolase activity"/>
    <property type="evidence" value="ECO:0007669"/>
    <property type="project" value="UniProtKB-KW"/>
</dbReference>
<feature type="region of interest" description="Disordered" evidence="2">
    <location>
        <begin position="196"/>
        <end position="246"/>
    </location>
</feature>
<feature type="region of interest" description="Disordered" evidence="2">
    <location>
        <begin position="50"/>
        <end position="135"/>
    </location>
</feature>
<dbReference type="PROSITE" id="PS51192">
    <property type="entry name" value="HELICASE_ATP_BIND_1"/>
    <property type="match status" value="1"/>
</dbReference>